<evidence type="ECO:0000313" key="11">
    <source>
        <dbReference type="RefSeq" id="XP_010914711.1"/>
    </source>
</evidence>
<evidence type="ECO:0000256" key="1">
    <source>
        <dbReference type="ARBA" id="ARBA00008894"/>
    </source>
</evidence>
<keyword evidence="5" id="KW-0611">Plant defense</keyword>
<dbReference type="InterPro" id="IPR042197">
    <property type="entry name" value="Apaf_helical"/>
</dbReference>
<name>A0A6I9QXA7_ELAGV</name>
<dbReference type="InterPro" id="IPR058922">
    <property type="entry name" value="WHD_DRP"/>
</dbReference>
<dbReference type="RefSeq" id="XP_010914711.1">
    <property type="nucleotide sequence ID" value="XM_010916409.2"/>
</dbReference>
<dbReference type="InterPro" id="IPR002182">
    <property type="entry name" value="NB-ARC"/>
</dbReference>
<dbReference type="SUPFAM" id="SSF52058">
    <property type="entry name" value="L domain-like"/>
    <property type="match status" value="1"/>
</dbReference>
<evidence type="ECO:0000259" key="7">
    <source>
        <dbReference type="Pfam" id="PF18052"/>
    </source>
</evidence>
<evidence type="ECO:0000259" key="6">
    <source>
        <dbReference type="Pfam" id="PF00931"/>
    </source>
</evidence>
<evidence type="ECO:0000259" key="9">
    <source>
        <dbReference type="Pfam" id="PF23598"/>
    </source>
</evidence>
<dbReference type="InterPro" id="IPR038005">
    <property type="entry name" value="RX-like_CC"/>
</dbReference>
<reference evidence="11" key="1">
    <citation type="submission" date="2025-08" db="UniProtKB">
        <authorList>
            <consortium name="RefSeq"/>
        </authorList>
    </citation>
    <scope>IDENTIFICATION</scope>
</reference>
<dbReference type="InterPro" id="IPR044974">
    <property type="entry name" value="Disease_R_plants"/>
</dbReference>
<dbReference type="InterPro" id="IPR055414">
    <property type="entry name" value="LRR_R13L4/SHOC2-like"/>
</dbReference>
<keyword evidence="3" id="KW-0677">Repeat</keyword>
<dbReference type="FunFam" id="1.10.10.10:FF:000322">
    <property type="entry name" value="Probable disease resistance protein At1g63360"/>
    <property type="match status" value="1"/>
</dbReference>
<dbReference type="InParanoid" id="A0A6I9QXA7"/>
<keyword evidence="4" id="KW-0547">Nucleotide-binding</keyword>
<accession>A0A6I9QXA7</accession>
<dbReference type="InterPro" id="IPR032675">
    <property type="entry name" value="LRR_dom_sf"/>
</dbReference>
<sequence length="899" mass="102643">MAESVVSNVVSQLTDLLIQEVLSLGGLRDPIEWVKTQLLRLQGFLKDADSRRKRGDARMESWISGIKRVAYEMEDVIDTINYMLERRHQRRGGIDSISRYPHTPCELIFQHKIGFEIEKIKEKIRCISESRDICGIANLGESGVEKSSDWVDNLQILTQFSPYFYDDTGAYTDAIGFEHDKERLVKLLVDSENKKRSVISIVGMGGLGKTTLAKNVYNDPAVRKYFDAFAWVAVSINYRVIELLKDIVKKVMEIKEKKETTTGITLEELEQMGEEEVTEHLHNFLKDKRYLVVMDDVWSVDVWRQMHHIFPNGNNGSRILLTTRNVEVARRAEPWIPPHELHPLNDTQSLELFRRKAFPPKQDVPTELAALAKGLAKRCGGLPLALVVLGGFLSEKDHDTWSRVAKSWESSGDGQECLSILGSSYDNLPYPLKPCFLYIAAFPEDSTISASKLVRLWVAEGFVPQEQTRTMEETARDWLDNLVQRCMIQVVKRSVAYGRVKSISIHDMLRDFGLSEARKDGFLHVCSSDNMAISDGLSSRRAAFHHRINDEIANSSAHLRTLLGFKLVLNDTTAVGRFLNGLNLLRVLDLEDATDLRKLPRQIGNMIHLRYLGLRNTGLKRLPSSIGDLLNLQTLDVRETNIFWLPKSFWKIRMLRHLYINIDMFLSAKIPGDHKNLQTLQITGLGGFVNVYHFRRSFGKALGKMDSLVSLLLNVRLLPMDVLCAWAPNLHHLRSLNLYGQLLLEQQQLPDGCQFPPNLTKLILRESKLEHDPMPVLEKLPNLRLLALKLDVYLGKSMSCSAGGFPRLQHLILEGLHHLEEWRVGVGAMPCLTHLTIDGCWKLKMLPEGLECVTTLRELKLIEMPRAFNDRVRNEEEDGYKVRRIPSIIFEKECSRQLF</sequence>
<protein>
    <submittedName>
        <fullName evidence="11">Disease resistance protein At1g50180 isoform X1</fullName>
    </submittedName>
</protein>
<dbReference type="FunFam" id="3.40.50.300:FF:001091">
    <property type="entry name" value="Probable disease resistance protein At1g61300"/>
    <property type="match status" value="1"/>
</dbReference>
<dbReference type="PANTHER" id="PTHR23155">
    <property type="entry name" value="DISEASE RESISTANCE PROTEIN RP"/>
    <property type="match status" value="1"/>
</dbReference>
<dbReference type="AlphaFoldDB" id="A0A6I9QXA7"/>
<dbReference type="Gene3D" id="1.20.5.4130">
    <property type="match status" value="1"/>
</dbReference>
<dbReference type="KEGG" id="egu:105040029"/>
<dbReference type="Pfam" id="PF18052">
    <property type="entry name" value="Rx_N"/>
    <property type="match status" value="1"/>
</dbReference>
<dbReference type="Pfam" id="PF23559">
    <property type="entry name" value="WHD_DRP"/>
    <property type="match status" value="1"/>
</dbReference>
<dbReference type="InterPro" id="IPR041118">
    <property type="entry name" value="Rx_N"/>
</dbReference>
<dbReference type="Gene3D" id="1.10.8.430">
    <property type="entry name" value="Helical domain of apoptotic protease-activating factors"/>
    <property type="match status" value="1"/>
</dbReference>
<feature type="domain" description="Disease resistance R13L4/SHOC-2-like LRR" evidence="9">
    <location>
        <begin position="579"/>
        <end position="843"/>
    </location>
</feature>
<organism evidence="10 11">
    <name type="scientific">Elaeis guineensis var. tenera</name>
    <name type="common">Oil palm</name>
    <dbReference type="NCBI Taxonomy" id="51953"/>
    <lineage>
        <taxon>Eukaryota</taxon>
        <taxon>Viridiplantae</taxon>
        <taxon>Streptophyta</taxon>
        <taxon>Embryophyta</taxon>
        <taxon>Tracheophyta</taxon>
        <taxon>Spermatophyta</taxon>
        <taxon>Magnoliopsida</taxon>
        <taxon>Liliopsida</taxon>
        <taxon>Arecaceae</taxon>
        <taxon>Arecoideae</taxon>
        <taxon>Cocoseae</taxon>
        <taxon>Elaeidinae</taxon>
        <taxon>Elaeis</taxon>
    </lineage>
</organism>
<evidence type="ECO:0000256" key="2">
    <source>
        <dbReference type="ARBA" id="ARBA00022614"/>
    </source>
</evidence>
<comment type="similarity">
    <text evidence="1">Belongs to the disease resistance NB-LRR family.</text>
</comment>
<evidence type="ECO:0000256" key="4">
    <source>
        <dbReference type="ARBA" id="ARBA00022741"/>
    </source>
</evidence>
<keyword evidence="10" id="KW-1185">Reference proteome</keyword>
<dbReference type="Gene3D" id="1.10.10.10">
    <property type="entry name" value="Winged helix-like DNA-binding domain superfamily/Winged helix DNA-binding domain"/>
    <property type="match status" value="1"/>
</dbReference>
<dbReference type="GO" id="GO:0043531">
    <property type="term" value="F:ADP binding"/>
    <property type="evidence" value="ECO:0007669"/>
    <property type="project" value="InterPro"/>
</dbReference>
<dbReference type="Pfam" id="PF23598">
    <property type="entry name" value="LRR_14"/>
    <property type="match status" value="1"/>
</dbReference>
<dbReference type="GO" id="GO:0009626">
    <property type="term" value="P:plant-type hypersensitive response"/>
    <property type="evidence" value="ECO:0007669"/>
    <property type="project" value="UniProtKB-ARBA"/>
</dbReference>
<dbReference type="PANTHER" id="PTHR23155:SF1185">
    <property type="entry name" value="DISEASE RESISTANCE RPP8-LIKE PROTEIN 3-RELATED"/>
    <property type="match status" value="1"/>
</dbReference>
<feature type="domain" description="Disease resistance N-terminal" evidence="7">
    <location>
        <begin position="5"/>
        <end position="92"/>
    </location>
</feature>
<evidence type="ECO:0000313" key="10">
    <source>
        <dbReference type="Proteomes" id="UP000504607"/>
    </source>
</evidence>
<dbReference type="GeneID" id="105040029"/>
<feature type="domain" description="NB-ARC" evidence="6">
    <location>
        <begin position="178"/>
        <end position="361"/>
    </location>
</feature>
<dbReference type="InterPro" id="IPR036388">
    <property type="entry name" value="WH-like_DNA-bd_sf"/>
</dbReference>
<dbReference type="SUPFAM" id="SSF52540">
    <property type="entry name" value="P-loop containing nucleoside triphosphate hydrolases"/>
    <property type="match status" value="1"/>
</dbReference>
<dbReference type="PRINTS" id="PR00364">
    <property type="entry name" value="DISEASERSIST"/>
</dbReference>
<evidence type="ECO:0000259" key="8">
    <source>
        <dbReference type="Pfam" id="PF23559"/>
    </source>
</evidence>
<dbReference type="GO" id="GO:0042742">
    <property type="term" value="P:defense response to bacterium"/>
    <property type="evidence" value="ECO:0007669"/>
    <property type="project" value="UniProtKB-ARBA"/>
</dbReference>
<dbReference type="InterPro" id="IPR027417">
    <property type="entry name" value="P-loop_NTPase"/>
</dbReference>
<dbReference type="Proteomes" id="UP000504607">
    <property type="component" value="Chromosome 2"/>
</dbReference>
<feature type="domain" description="Disease resistance protein winged helix" evidence="8">
    <location>
        <begin position="442"/>
        <end position="512"/>
    </location>
</feature>
<dbReference type="FunCoup" id="A0A6I9QXA7">
    <property type="interactions" value="22"/>
</dbReference>
<proteinExistence type="inferred from homology"/>
<dbReference type="OrthoDB" id="646178at2759"/>
<gene>
    <name evidence="11" type="primary">LOC105040029</name>
</gene>
<evidence type="ECO:0000256" key="3">
    <source>
        <dbReference type="ARBA" id="ARBA00022737"/>
    </source>
</evidence>
<dbReference type="Gene3D" id="3.80.10.10">
    <property type="entry name" value="Ribonuclease Inhibitor"/>
    <property type="match status" value="1"/>
</dbReference>
<dbReference type="GO" id="GO:0002758">
    <property type="term" value="P:innate immune response-activating signaling pathway"/>
    <property type="evidence" value="ECO:0007669"/>
    <property type="project" value="UniProtKB-ARBA"/>
</dbReference>
<dbReference type="Pfam" id="PF00931">
    <property type="entry name" value="NB-ARC"/>
    <property type="match status" value="1"/>
</dbReference>
<dbReference type="Gene3D" id="3.40.50.300">
    <property type="entry name" value="P-loop containing nucleotide triphosphate hydrolases"/>
    <property type="match status" value="1"/>
</dbReference>
<evidence type="ECO:0000256" key="5">
    <source>
        <dbReference type="ARBA" id="ARBA00022821"/>
    </source>
</evidence>
<keyword evidence="2" id="KW-0433">Leucine-rich repeat</keyword>
<dbReference type="CDD" id="cd14798">
    <property type="entry name" value="RX-CC_like"/>
    <property type="match status" value="1"/>
</dbReference>